<sequence>MWRSEFHKKISISYHAIRSPDVTPSDFFMWGYVKDCVYQMPCANLHEVKHRTTYTIHFIAPQMLVNAWREIEYRLDMLRATKGSHIDIY</sequence>
<evidence type="ECO:0000313" key="5">
    <source>
        <dbReference type="Proteomes" id="UP000499080"/>
    </source>
</evidence>
<dbReference type="Gene3D" id="3.30.420.10">
    <property type="entry name" value="Ribonuclease H-like superfamily/Ribonuclease H"/>
    <property type="match status" value="1"/>
</dbReference>
<dbReference type="GO" id="GO:0003676">
    <property type="term" value="F:nucleic acid binding"/>
    <property type="evidence" value="ECO:0007669"/>
    <property type="project" value="InterPro"/>
</dbReference>
<accession>A0A4Y2AD90</accession>
<evidence type="ECO:0000313" key="4">
    <source>
        <dbReference type="EMBL" id="GBL77557.1"/>
    </source>
</evidence>
<evidence type="ECO:0000313" key="2">
    <source>
        <dbReference type="EMBL" id="GBL77443.1"/>
    </source>
</evidence>
<protein>
    <submittedName>
        <fullName evidence="4">Uncharacterized protein</fullName>
    </submittedName>
</protein>
<reference evidence="4 5" key="1">
    <citation type="journal article" date="2019" name="Sci. Rep.">
        <title>Orb-weaving spider Araneus ventricosus genome elucidates the spidroin gene catalogue.</title>
        <authorList>
            <person name="Kono N."/>
            <person name="Nakamura H."/>
            <person name="Ohtoshi R."/>
            <person name="Moran D.A.P."/>
            <person name="Shinohara A."/>
            <person name="Yoshida Y."/>
            <person name="Fujiwara M."/>
            <person name="Mori M."/>
            <person name="Tomita M."/>
            <person name="Arakawa K."/>
        </authorList>
    </citation>
    <scope>NUCLEOTIDE SEQUENCE [LARGE SCALE GENOMIC DNA]</scope>
</reference>
<proteinExistence type="predicted"/>
<evidence type="ECO:0000313" key="3">
    <source>
        <dbReference type="EMBL" id="GBL77501.1"/>
    </source>
</evidence>
<dbReference type="Proteomes" id="UP000499080">
    <property type="component" value="Unassembled WGS sequence"/>
</dbReference>
<name>A0A4Y2AD90_ARAVE</name>
<dbReference type="EMBL" id="BGPR01231615">
    <property type="protein sequence ID" value="GBL77557.1"/>
    <property type="molecule type" value="Genomic_DNA"/>
</dbReference>
<dbReference type="PANTHER" id="PTHR47326:SF1">
    <property type="entry name" value="HTH PSQ-TYPE DOMAIN-CONTAINING PROTEIN"/>
    <property type="match status" value="1"/>
</dbReference>
<dbReference type="AlphaFoldDB" id="A0A4Y2AD90"/>
<dbReference type="EMBL" id="BGPR01231270">
    <property type="protein sequence ID" value="GBL76344.1"/>
    <property type="molecule type" value="Genomic_DNA"/>
</dbReference>
<gene>
    <name evidence="4" type="ORF">AVEN_158164_1</name>
    <name evidence="2" type="ORF">AVEN_25820_1</name>
    <name evidence="3" type="ORF">AVEN_70936_1</name>
    <name evidence="1" type="ORF">AVEN_79248_1</name>
</gene>
<dbReference type="EMBL" id="BGPR01231599">
    <property type="protein sequence ID" value="GBL77501.1"/>
    <property type="molecule type" value="Genomic_DNA"/>
</dbReference>
<evidence type="ECO:0000313" key="1">
    <source>
        <dbReference type="EMBL" id="GBL76344.1"/>
    </source>
</evidence>
<dbReference type="EMBL" id="BGPR01231584">
    <property type="protein sequence ID" value="GBL77443.1"/>
    <property type="molecule type" value="Genomic_DNA"/>
</dbReference>
<dbReference type="InterPro" id="IPR036397">
    <property type="entry name" value="RNaseH_sf"/>
</dbReference>
<dbReference type="PANTHER" id="PTHR47326">
    <property type="entry name" value="TRANSPOSABLE ELEMENT TC3 TRANSPOSASE-LIKE PROTEIN"/>
    <property type="match status" value="1"/>
</dbReference>
<keyword evidence="5" id="KW-1185">Reference proteome</keyword>
<dbReference type="OrthoDB" id="6767711at2759"/>
<comment type="caution">
    <text evidence="4">The sequence shown here is derived from an EMBL/GenBank/DDBJ whole genome shotgun (WGS) entry which is preliminary data.</text>
</comment>
<organism evidence="4 5">
    <name type="scientific">Araneus ventricosus</name>
    <name type="common">Orbweaver spider</name>
    <name type="synonym">Epeira ventricosa</name>
    <dbReference type="NCBI Taxonomy" id="182803"/>
    <lineage>
        <taxon>Eukaryota</taxon>
        <taxon>Metazoa</taxon>
        <taxon>Ecdysozoa</taxon>
        <taxon>Arthropoda</taxon>
        <taxon>Chelicerata</taxon>
        <taxon>Arachnida</taxon>
        <taxon>Araneae</taxon>
        <taxon>Araneomorphae</taxon>
        <taxon>Entelegynae</taxon>
        <taxon>Araneoidea</taxon>
        <taxon>Araneidae</taxon>
        <taxon>Araneus</taxon>
    </lineage>
</organism>